<evidence type="ECO:0000259" key="1">
    <source>
        <dbReference type="PROSITE" id="PS51186"/>
    </source>
</evidence>
<dbReference type="InterPro" id="IPR051908">
    <property type="entry name" value="Ribosomal_N-acetyltransferase"/>
</dbReference>
<dbReference type="GO" id="GO:1990189">
    <property type="term" value="F:protein N-terminal-serine acetyltransferase activity"/>
    <property type="evidence" value="ECO:0007669"/>
    <property type="project" value="TreeGrafter"/>
</dbReference>
<organism evidence="2 3">
    <name type="scientific">Kitasatospora viridis</name>
    <dbReference type="NCBI Taxonomy" id="281105"/>
    <lineage>
        <taxon>Bacteria</taxon>
        <taxon>Bacillati</taxon>
        <taxon>Actinomycetota</taxon>
        <taxon>Actinomycetes</taxon>
        <taxon>Kitasatosporales</taxon>
        <taxon>Streptomycetaceae</taxon>
        <taxon>Kitasatospora</taxon>
    </lineage>
</organism>
<feature type="domain" description="N-acetyltransferase" evidence="1">
    <location>
        <begin position="15"/>
        <end position="177"/>
    </location>
</feature>
<dbReference type="EMBL" id="VIWT01000001">
    <property type="protein sequence ID" value="TWF99732.1"/>
    <property type="molecule type" value="Genomic_DNA"/>
</dbReference>
<dbReference type="Pfam" id="PF13302">
    <property type="entry name" value="Acetyltransf_3"/>
    <property type="match status" value="1"/>
</dbReference>
<proteinExistence type="predicted"/>
<dbReference type="PROSITE" id="PS51186">
    <property type="entry name" value="GNAT"/>
    <property type="match status" value="1"/>
</dbReference>
<dbReference type="Gene3D" id="3.40.630.30">
    <property type="match status" value="1"/>
</dbReference>
<dbReference type="GO" id="GO:0008999">
    <property type="term" value="F:protein-N-terminal-alanine acetyltransferase activity"/>
    <property type="evidence" value="ECO:0007669"/>
    <property type="project" value="TreeGrafter"/>
</dbReference>
<evidence type="ECO:0000313" key="2">
    <source>
        <dbReference type="EMBL" id="TWF99732.1"/>
    </source>
</evidence>
<gene>
    <name evidence="2" type="ORF">FHX73_113583</name>
</gene>
<keyword evidence="2" id="KW-0808">Transferase</keyword>
<dbReference type="InterPro" id="IPR000182">
    <property type="entry name" value="GNAT_dom"/>
</dbReference>
<reference evidence="2 3" key="1">
    <citation type="submission" date="2019-06" db="EMBL/GenBank/DDBJ databases">
        <title>Sequencing the genomes of 1000 actinobacteria strains.</title>
        <authorList>
            <person name="Klenk H.-P."/>
        </authorList>
    </citation>
    <scope>NUCLEOTIDE SEQUENCE [LARGE SCALE GENOMIC DNA]</scope>
    <source>
        <strain evidence="2 3">DSM 44826</strain>
    </source>
</reference>
<accession>A0A561UK36</accession>
<dbReference type="RefSeq" id="WP_342795304.1">
    <property type="nucleotide sequence ID" value="NZ_BAAAMZ010000029.1"/>
</dbReference>
<dbReference type="AlphaFoldDB" id="A0A561UK36"/>
<dbReference type="PANTHER" id="PTHR43441">
    <property type="entry name" value="RIBOSOMAL-PROTEIN-SERINE ACETYLTRANSFERASE"/>
    <property type="match status" value="1"/>
</dbReference>
<dbReference type="GO" id="GO:0005737">
    <property type="term" value="C:cytoplasm"/>
    <property type="evidence" value="ECO:0007669"/>
    <property type="project" value="TreeGrafter"/>
</dbReference>
<comment type="caution">
    <text evidence="2">The sequence shown here is derived from an EMBL/GenBank/DDBJ whole genome shotgun (WGS) entry which is preliminary data.</text>
</comment>
<sequence>MNEPITPVTLETDRLVLRPPALDDLDAVTAACQDPEIQRWTVVPTPYRREDAEFFVNVVGTKGWASGSPTWCVFEKATGELVGTQGLTHRGPGRAEIGYWATASARGRGLTLEATRAVCRWGLTERGLRRIDWTAYVGNEPSKALALRAGFTIEGVLRSWGEQRGRFHDVWMGSLLADEADRSA</sequence>
<dbReference type="InterPro" id="IPR016181">
    <property type="entry name" value="Acyl_CoA_acyltransferase"/>
</dbReference>
<dbReference type="SUPFAM" id="SSF55729">
    <property type="entry name" value="Acyl-CoA N-acyltransferases (Nat)"/>
    <property type="match status" value="1"/>
</dbReference>
<dbReference type="PANTHER" id="PTHR43441:SF10">
    <property type="entry name" value="ACETYLTRANSFERASE"/>
    <property type="match status" value="1"/>
</dbReference>
<keyword evidence="3" id="KW-1185">Reference proteome</keyword>
<protein>
    <submittedName>
        <fullName evidence="2">RimJ/RimL family protein N-acetyltransferase</fullName>
    </submittedName>
</protein>
<evidence type="ECO:0000313" key="3">
    <source>
        <dbReference type="Proteomes" id="UP000317940"/>
    </source>
</evidence>
<name>A0A561UK36_9ACTN</name>
<dbReference type="Proteomes" id="UP000317940">
    <property type="component" value="Unassembled WGS sequence"/>
</dbReference>